<dbReference type="NCBIfam" id="NF006090">
    <property type="entry name" value="PRK08242.1"/>
    <property type="match status" value="1"/>
</dbReference>
<comment type="similarity">
    <text evidence="1 4">Belongs to the thiolase-like superfamily. Thiolase family.</text>
</comment>
<evidence type="ECO:0000256" key="1">
    <source>
        <dbReference type="ARBA" id="ARBA00010982"/>
    </source>
</evidence>
<dbReference type="InterPro" id="IPR020617">
    <property type="entry name" value="Thiolase_C"/>
</dbReference>
<reference evidence="7 8" key="1">
    <citation type="submission" date="2023-01" db="EMBL/GenBank/DDBJ databases">
        <title>Pseudomonas SA3-5T sp. nov., isolated from tidal flat sediment.</title>
        <authorList>
            <person name="Kim H.S."/>
            <person name="Kim J.-S."/>
            <person name="Suh M.K."/>
            <person name="Eom M.K."/>
            <person name="Lee J.-S."/>
        </authorList>
    </citation>
    <scope>NUCLEOTIDE SEQUENCE [LARGE SCALE GENOMIC DNA]</scope>
    <source>
        <strain evidence="7 8">SA3-5</strain>
    </source>
</reference>
<dbReference type="NCBIfam" id="TIGR01930">
    <property type="entry name" value="AcCoA-C-Actrans"/>
    <property type="match status" value="1"/>
</dbReference>
<evidence type="ECO:0000259" key="6">
    <source>
        <dbReference type="Pfam" id="PF02803"/>
    </source>
</evidence>
<sequence>MTEAFIFDAVRTPRGKGKKDGALYSVKPVDLIAGLLKALQVRNNLDTSQVDDIVLGCVTPVGDQGADIAKTAAMVADWDVSVSGMQLNRFCASGLEAVNLGAMKVRSGFEDLVVVGGVESMSRVPMGSDGGAWVMDPATNLHSHFTPQGIGADLIATLEGFSRADVDAYALRSQQKAARARADGSFDKSLIPVTDQNGIVLLDHDEFIRGDSTLEGLGKLKPSFEMMGQMGFDSTALRVYSHVEQINHVHTPGNSSGIVDGSALMLIGSAAKGKELGLQPRARIVATAVIGTDPTIMLTGPAPATRKALAKAGLTVSDIDLFEVNEAFASVVMKFMKDMGVSEDKVNVNGGSIAMGHPLGATGCAILGTLLDELESRQLRYGLATLCVGGGMGIATIIERI</sequence>
<accession>A0ABT4XIB9</accession>
<evidence type="ECO:0000259" key="5">
    <source>
        <dbReference type="Pfam" id="PF00108"/>
    </source>
</evidence>
<dbReference type="PROSITE" id="PS00737">
    <property type="entry name" value="THIOLASE_2"/>
    <property type="match status" value="1"/>
</dbReference>
<dbReference type="Pfam" id="PF02803">
    <property type="entry name" value="Thiolase_C"/>
    <property type="match status" value="1"/>
</dbReference>
<name>A0ABT4XIB9_9PSED</name>
<dbReference type="InterPro" id="IPR016039">
    <property type="entry name" value="Thiolase-like"/>
</dbReference>
<dbReference type="PANTHER" id="PTHR43365">
    <property type="entry name" value="BLR7806 PROTEIN"/>
    <property type="match status" value="1"/>
</dbReference>
<gene>
    <name evidence="7" type="ORF">PH586_16355</name>
</gene>
<feature type="domain" description="Thiolase N-terminal" evidence="5">
    <location>
        <begin position="5"/>
        <end position="267"/>
    </location>
</feature>
<dbReference type="GO" id="GO:0003985">
    <property type="term" value="F:acetyl-CoA C-acetyltransferase activity"/>
    <property type="evidence" value="ECO:0007669"/>
    <property type="project" value="UniProtKB-EC"/>
</dbReference>
<dbReference type="InterPro" id="IPR020615">
    <property type="entry name" value="Thiolase_acyl_enz_int_AS"/>
</dbReference>
<protein>
    <submittedName>
        <fullName evidence="7">Acetyl-CoA C-acetyltransferase</fullName>
        <ecNumber evidence="7">2.3.1.9</ecNumber>
    </submittedName>
</protein>
<evidence type="ECO:0000256" key="2">
    <source>
        <dbReference type="ARBA" id="ARBA00022679"/>
    </source>
</evidence>
<dbReference type="InterPro" id="IPR020616">
    <property type="entry name" value="Thiolase_N"/>
</dbReference>
<dbReference type="Gene3D" id="3.40.47.10">
    <property type="match status" value="2"/>
</dbReference>
<proteinExistence type="inferred from homology"/>
<keyword evidence="3 4" id="KW-0012">Acyltransferase</keyword>
<dbReference type="PROSITE" id="PS00099">
    <property type="entry name" value="THIOLASE_3"/>
    <property type="match status" value="1"/>
</dbReference>
<dbReference type="Proteomes" id="UP001212042">
    <property type="component" value="Unassembled WGS sequence"/>
</dbReference>
<evidence type="ECO:0000256" key="4">
    <source>
        <dbReference type="RuleBase" id="RU003557"/>
    </source>
</evidence>
<evidence type="ECO:0000313" key="7">
    <source>
        <dbReference type="EMBL" id="MDA7087966.1"/>
    </source>
</evidence>
<keyword evidence="2 4" id="KW-0808">Transferase</keyword>
<dbReference type="InterPro" id="IPR020610">
    <property type="entry name" value="Thiolase_AS"/>
</dbReference>
<dbReference type="CDD" id="cd00751">
    <property type="entry name" value="thiolase"/>
    <property type="match status" value="1"/>
</dbReference>
<dbReference type="Pfam" id="PF00108">
    <property type="entry name" value="Thiolase_N"/>
    <property type="match status" value="1"/>
</dbReference>
<dbReference type="PANTHER" id="PTHR43365:SF1">
    <property type="entry name" value="ACETYL-COA C-ACYLTRANSFERASE"/>
    <property type="match status" value="1"/>
</dbReference>
<evidence type="ECO:0000313" key="8">
    <source>
        <dbReference type="Proteomes" id="UP001212042"/>
    </source>
</evidence>
<dbReference type="SUPFAM" id="SSF53901">
    <property type="entry name" value="Thiolase-like"/>
    <property type="match status" value="2"/>
</dbReference>
<dbReference type="PIRSF" id="PIRSF000429">
    <property type="entry name" value="Ac-CoA_Ac_transf"/>
    <property type="match status" value="1"/>
</dbReference>
<feature type="domain" description="Thiolase C-terminal" evidence="6">
    <location>
        <begin position="279"/>
        <end position="400"/>
    </location>
</feature>
<evidence type="ECO:0000256" key="3">
    <source>
        <dbReference type="ARBA" id="ARBA00023315"/>
    </source>
</evidence>
<keyword evidence="8" id="KW-1185">Reference proteome</keyword>
<organism evidence="7 8">
    <name type="scientific">Pseudomonas aestuarii</name>
    <dbReference type="NCBI Taxonomy" id="3018340"/>
    <lineage>
        <taxon>Bacteria</taxon>
        <taxon>Pseudomonadati</taxon>
        <taxon>Pseudomonadota</taxon>
        <taxon>Gammaproteobacteria</taxon>
        <taxon>Pseudomonadales</taxon>
        <taxon>Pseudomonadaceae</taxon>
        <taxon>Pseudomonas</taxon>
    </lineage>
</organism>
<dbReference type="InterPro" id="IPR002155">
    <property type="entry name" value="Thiolase"/>
</dbReference>
<dbReference type="RefSeq" id="WP_271348826.1">
    <property type="nucleotide sequence ID" value="NZ_JAQJZJ010000007.1"/>
</dbReference>
<dbReference type="InterPro" id="IPR020613">
    <property type="entry name" value="Thiolase_CS"/>
</dbReference>
<comment type="caution">
    <text evidence="7">The sequence shown here is derived from an EMBL/GenBank/DDBJ whole genome shotgun (WGS) entry which is preliminary data.</text>
</comment>
<dbReference type="EC" id="2.3.1.9" evidence="7"/>
<dbReference type="PROSITE" id="PS00098">
    <property type="entry name" value="THIOLASE_1"/>
    <property type="match status" value="1"/>
</dbReference>
<dbReference type="EMBL" id="JAQJZJ010000007">
    <property type="protein sequence ID" value="MDA7087966.1"/>
    <property type="molecule type" value="Genomic_DNA"/>
</dbReference>